<gene>
    <name evidence="3" type="ORF">ACJMK2_009133</name>
</gene>
<organism evidence="3 4">
    <name type="scientific">Sinanodonta woodiana</name>
    <name type="common">Chinese pond mussel</name>
    <name type="synonym">Anodonta woodiana</name>
    <dbReference type="NCBI Taxonomy" id="1069815"/>
    <lineage>
        <taxon>Eukaryota</taxon>
        <taxon>Metazoa</taxon>
        <taxon>Spiralia</taxon>
        <taxon>Lophotrochozoa</taxon>
        <taxon>Mollusca</taxon>
        <taxon>Bivalvia</taxon>
        <taxon>Autobranchia</taxon>
        <taxon>Heteroconchia</taxon>
        <taxon>Palaeoheterodonta</taxon>
        <taxon>Unionida</taxon>
        <taxon>Unionoidea</taxon>
        <taxon>Unionidae</taxon>
        <taxon>Unioninae</taxon>
        <taxon>Sinanodonta</taxon>
    </lineage>
</organism>
<evidence type="ECO:0000313" key="4">
    <source>
        <dbReference type="Proteomes" id="UP001634394"/>
    </source>
</evidence>
<keyword evidence="2" id="KW-0472">Membrane</keyword>
<protein>
    <submittedName>
        <fullName evidence="3">Uncharacterized protein</fullName>
    </submittedName>
</protein>
<dbReference type="Proteomes" id="UP001634394">
    <property type="component" value="Unassembled WGS sequence"/>
</dbReference>
<evidence type="ECO:0000256" key="1">
    <source>
        <dbReference type="SAM" id="MobiDB-lite"/>
    </source>
</evidence>
<keyword evidence="4" id="KW-1185">Reference proteome</keyword>
<feature type="transmembrane region" description="Helical" evidence="2">
    <location>
        <begin position="6"/>
        <end position="27"/>
    </location>
</feature>
<name>A0ABD3VBB9_SINWO</name>
<reference evidence="3 4" key="1">
    <citation type="submission" date="2024-11" db="EMBL/GenBank/DDBJ databases">
        <title>Chromosome-level genome assembly of the freshwater bivalve Anodonta woodiana.</title>
        <authorList>
            <person name="Chen X."/>
        </authorList>
    </citation>
    <scope>NUCLEOTIDE SEQUENCE [LARGE SCALE GENOMIC DNA]</scope>
    <source>
        <strain evidence="3">MN2024</strain>
        <tissue evidence="3">Gills</tissue>
    </source>
</reference>
<evidence type="ECO:0000256" key="2">
    <source>
        <dbReference type="SAM" id="Phobius"/>
    </source>
</evidence>
<dbReference type="AlphaFoldDB" id="A0ABD3VBB9"/>
<keyword evidence="2" id="KW-0812">Transmembrane</keyword>
<comment type="caution">
    <text evidence="3">The sequence shown here is derived from an EMBL/GenBank/DDBJ whole genome shotgun (WGS) entry which is preliminary data.</text>
</comment>
<sequence length="128" mass="14606">MADYLTWFIVVPLVLLKIGIWLCCCLARRKSQPQQGVIIIRQDAAVMEPSVRRQLDRSGLVVNEFPTPMTTPQYGYRAEGSAPEYMDNTGMTQDKHPTMNRFQQDAFRPQSPIHSPPTYEEALHSEPV</sequence>
<dbReference type="EMBL" id="JBJQND010000012">
    <property type="protein sequence ID" value="KAL3858884.1"/>
    <property type="molecule type" value="Genomic_DNA"/>
</dbReference>
<feature type="region of interest" description="Disordered" evidence="1">
    <location>
        <begin position="72"/>
        <end position="128"/>
    </location>
</feature>
<accession>A0ABD3VBB9</accession>
<evidence type="ECO:0000313" key="3">
    <source>
        <dbReference type="EMBL" id="KAL3858884.1"/>
    </source>
</evidence>
<keyword evidence="2" id="KW-1133">Transmembrane helix</keyword>
<proteinExistence type="predicted"/>